<proteinExistence type="predicted"/>
<name>A0A645BD63_9ZZZZ</name>
<organism evidence="1">
    <name type="scientific">bioreactor metagenome</name>
    <dbReference type="NCBI Taxonomy" id="1076179"/>
    <lineage>
        <taxon>unclassified sequences</taxon>
        <taxon>metagenomes</taxon>
        <taxon>ecological metagenomes</taxon>
    </lineage>
</organism>
<protein>
    <submittedName>
        <fullName evidence="1">Uncharacterized protein</fullName>
    </submittedName>
</protein>
<dbReference type="AlphaFoldDB" id="A0A645BD63"/>
<evidence type="ECO:0000313" key="1">
    <source>
        <dbReference type="EMBL" id="MPM59644.1"/>
    </source>
</evidence>
<sequence length="130" mass="14981">MRQKYEFGVVEHILYKLDVHNAHVKRSFNKLTRRAQKLRGDFNQPVSWQARVAFAVGKLQYIAQPCAEPLRRIMLKPGAKRDLIGGFKTDILHVCDQPVRVCAKHFHAGVAVELIKLERLVRRDAVRLKG</sequence>
<accession>A0A645BD63</accession>
<dbReference type="EMBL" id="VSSQ01017389">
    <property type="protein sequence ID" value="MPM59644.1"/>
    <property type="molecule type" value="Genomic_DNA"/>
</dbReference>
<comment type="caution">
    <text evidence="1">The sequence shown here is derived from an EMBL/GenBank/DDBJ whole genome shotgun (WGS) entry which is preliminary data.</text>
</comment>
<gene>
    <name evidence="1" type="ORF">SDC9_106490</name>
</gene>
<reference evidence="1" key="1">
    <citation type="submission" date="2019-08" db="EMBL/GenBank/DDBJ databases">
        <authorList>
            <person name="Kucharzyk K."/>
            <person name="Murdoch R.W."/>
            <person name="Higgins S."/>
            <person name="Loffler F."/>
        </authorList>
    </citation>
    <scope>NUCLEOTIDE SEQUENCE</scope>
</reference>